<reference evidence="1" key="1">
    <citation type="journal article" date="2020" name="Nat. Commun.">
        <title>Large-scale genome sequencing of mycorrhizal fungi provides insights into the early evolution of symbiotic traits.</title>
        <authorList>
            <person name="Miyauchi S."/>
            <person name="Kiss E."/>
            <person name="Kuo A."/>
            <person name="Drula E."/>
            <person name="Kohler A."/>
            <person name="Sanchez-Garcia M."/>
            <person name="Morin E."/>
            <person name="Andreopoulos B."/>
            <person name="Barry K.W."/>
            <person name="Bonito G."/>
            <person name="Buee M."/>
            <person name="Carver A."/>
            <person name="Chen C."/>
            <person name="Cichocki N."/>
            <person name="Clum A."/>
            <person name="Culley D."/>
            <person name="Crous P.W."/>
            <person name="Fauchery L."/>
            <person name="Girlanda M."/>
            <person name="Hayes R.D."/>
            <person name="Keri Z."/>
            <person name="LaButti K."/>
            <person name="Lipzen A."/>
            <person name="Lombard V."/>
            <person name="Magnuson J."/>
            <person name="Maillard F."/>
            <person name="Murat C."/>
            <person name="Nolan M."/>
            <person name="Ohm R.A."/>
            <person name="Pangilinan J."/>
            <person name="Pereira M.F."/>
            <person name="Perotto S."/>
            <person name="Peter M."/>
            <person name="Pfister S."/>
            <person name="Riley R."/>
            <person name="Sitrit Y."/>
            <person name="Stielow J.B."/>
            <person name="Szollosi G."/>
            <person name="Zifcakova L."/>
            <person name="Stursova M."/>
            <person name="Spatafora J.W."/>
            <person name="Tedersoo L."/>
            <person name="Vaario L.M."/>
            <person name="Yamada A."/>
            <person name="Yan M."/>
            <person name="Wang P."/>
            <person name="Xu J."/>
            <person name="Bruns T."/>
            <person name="Baldrian P."/>
            <person name="Vilgalys R."/>
            <person name="Dunand C."/>
            <person name="Henrissat B."/>
            <person name="Grigoriev I.V."/>
            <person name="Hibbett D."/>
            <person name="Nagy L.G."/>
            <person name="Martin F.M."/>
        </authorList>
    </citation>
    <scope>NUCLEOTIDE SEQUENCE</scope>
    <source>
        <strain evidence="1">UP504</strain>
    </source>
</reference>
<gene>
    <name evidence="1" type="ORF">BS47DRAFT_848933</name>
</gene>
<dbReference type="EMBL" id="MU128913">
    <property type="protein sequence ID" value="KAF9520193.1"/>
    <property type="molecule type" value="Genomic_DNA"/>
</dbReference>
<evidence type="ECO:0000313" key="2">
    <source>
        <dbReference type="Proteomes" id="UP000886523"/>
    </source>
</evidence>
<evidence type="ECO:0000313" key="1">
    <source>
        <dbReference type="EMBL" id="KAF9520193.1"/>
    </source>
</evidence>
<organism evidence="1 2">
    <name type="scientific">Hydnum rufescens UP504</name>
    <dbReference type="NCBI Taxonomy" id="1448309"/>
    <lineage>
        <taxon>Eukaryota</taxon>
        <taxon>Fungi</taxon>
        <taxon>Dikarya</taxon>
        <taxon>Basidiomycota</taxon>
        <taxon>Agaricomycotina</taxon>
        <taxon>Agaricomycetes</taxon>
        <taxon>Cantharellales</taxon>
        <taxon>Hydnaceae</taxon>
        <taxon>Hydnum</taxon>
    </lineage>
</organism>
<keyword evidence="2" id="KW-1185">Reference proteome</keyword>
<sequence>MTETNTPSISCTPLFPSLSGKPCYRYRGQGETILSRTPHVFPCIRLGWFVQLKSTSWSCWTSSTWSVLWYYVSLTDGSPPCFMEIKRIHLSTVAIHTQGLNFRGMTVEEIFAALIEPPAPERVEAASQRLVSHWYR</sequence>
<name>A0A9P6E203_9AGAM</name>
<proteinExistence type="predicted"/>
<dbReference type="Proteomes" id="UP000886523">
    <property type="component" value="Unassembled WGS sequence"/>
</dbReference>
<protein>
    <submittedName>
        <fullName evidence="1">Uncharacterized protein</fullName>
    </submittedName>
</protein>
<comment type="caution">
    <text evidence="1">The sequence shown here is derived from an EMBL/GenBank/DDBJ whole genome shotgun (WGS) entry which is preliminary data.</text>
</comment>
<dbReference type="AlphaFoldDB" id="A0A9P6E203"/>
<accession>A0A9P6E203</accession>